<accession>B2JXJ2</accession>
<keyword evidence="2" id="KW-1185">Reference proteome</keyword>
<evidence type="ECO:0000313" key="1">
    <source>
        <dbReference type="EMBL" id="ACC76350.1"/>
    </source>
</evidence>
<gene>
    <name evidence="1" type="ordered locus">Bphy_7370</name>
</gene>
<dbReference type="KEGG" id="bph:Bphy_7370"/>
<dbReference type="Proteomes" id="UP000001192">
    <property type="component" value="Plasmid pBPHY02"/>
</dbReference>
<dbReference type="EMBL" id="CP001046">
    <property type="protein sequence ID" value="ACC76350.1"/>
    <property type="molecule type" value="Genomic_DNA"/>
</dbReference>
<dbReference type="HOGENOM" id="CLU_2010986_0_0_4"/>
<proteinExistence type="predicted"/>
<protein>
    <submittedName>
        <fullName evidence="1">Uncharacterized protein</fullName>
    </submittedName>
</protein>
<keyword evidence="1" id="KW-0614">Plasmid</keyword>
<sequence length="123" mass="14097">MPLRMGYDSRTTADPRRGKGGMEASFRLIVLQAETDLRALSLRRVKDCIVTALEPTQTWFLVQTKTDAERDLLAGNETLLKEFKEVFRVRGCADALVDSLTFTFESQETVDRKYAGNWYWALK</sequence>
<evidence type="ECO:0000313" key="2">
    <source>
        <dbReference type="Proteomes" id="UP000001192"/>
    </source>
</evidence>
<dbReference type="AlphaFoldDB" id="B2JXJ2"/>
<reference evidence="2" key="1">
    <citation type="journal article" date="2014" name="Stand. Genomic Sci.">
        <title>Complete genome sequence of Burkholderia phymatum STM815(T), a broad host range and efficient nitrogen-fixing symbiont of Mimosa species.</title>
        <authorList>
            <person name="Moulin L."/>
            <person name="Klonowska A."/>
            <person name="Caroline B."/>
            <person name="Booth K."/>
            <person name="Vriezen J.A."/>
            <person name="Melkonian R."/>
            <person name="James E.K."/>
            <person name="Young J.P."/>
            <person name="Bena G."/>
            <person name="Hauser L."/>
            <person name="Land M."/>
            <person name="Kyrpides N."/>
            <person name="Bruce D."/>
            <person name="Chain P."/>
            <person name="Copeland A."/>
            <person name="Pitluck S."/>
            <person name="Woyke T."/>
            <person name="Lizotte-Waniewski M."/>
            <person name="Bristow J."/>
            <person name="Riley M."/>
        </authorList>
    </citation>
    <scope>NUCLEOTIDE SEQUENCE [LARGE SCALE GENOMIC DNA]</scope>
    <source>
        <strain evidence="2">DSM 17167 / CIP 108236 / LMG 21445 / STM815</strain>
        <plasmid evidence="2">Plasmid pBPHY02</plasmid>
    </source>
</reference>
<geneLocation type="plasmid" evidence="1 2">
    <name>pBPHY02</name>
</geneLocation>
<name>B2JXJ2_PARP8</name>
<organism evidence="1 2">
    <name type="scientific">Paraburkholderia phymatum (strain DSM 17167 / CIP 108236 / LMG 21445 / STM815)</name>
    <name type="common">Burkholderia phymatum</name>
    <dbReference type="NCBI Taxonomy" id="391038"/>
    <lineage>
        <taxon>Bacteria</taxon>
        <taxon>Pseudomonadati</taxon>
        <taxon>Pseudomonadota</taxon>
        <taxon>Betaproteobacteria</taxon>
        <taxon>Burkholderiales</taxon>
        <taxon>Burkholderiaceae</taxon>
        <taxon>Paraburkholderia</taxon>
    </lineage>
</organism>